<dbReference type="EMBL" id="FOTW01000015">
    <property type="protein sequence ID" value="SFM23767.1"/>
    <property type="molecule type" value="Genomic_DNA"/>
</dbReference>
<dbReference type="Pfam" id="PF07589">
    <property type="entry name" value="PEP-CTERM"/>
    <property type="match status" value="1"/>
</dbReference>
<dbReference type="InterPro" id="IPR013424">
    <property type="entry name" value="Ice-binding_C"/>
</dbReference>
<dbReference type="Proteomes" id="UP000199470">
    <property type="component" value="Unassembled WGS sequence"/>
</dbReference>
<dbReference type="NCBIfam" id="TIGR02595">
    <property type="entry name" value="PEP_CTERM"/>
    <property type="match status" value="1"/>
</dbReference>
<feature type="signal peptide" evidence="1">
    <location>
        <begin position="1"/>
        <end position="25"/>
    </location>
</feature>
<keyword evidence="1" id="KW-0732">Signal</keyword>
<evidence type="ECO:0000313" key="4">
    <source>
        <dbReference type="EMBL" id="SFM23767.1"/>
    </source>
</evidence>
<dbReference type="STRING" id="758825.SAMN02982985_03312"/>
<reference evidence="4 5" key="1">
    <citation type="submission" date="2016-10" db="EMBL/GenBank/DDBJ databases">
        <authorList>
            <person name="de Groot N.N."/>
        </authorList>
    </citation>
    <scope>NUCLEOTIDE SEQUENCE [LARGE SCALE GENOMIC DNA]</scope>
    <source>
        <strain evidence="4 5">ATCC 43154</strain>
    </source>
</reference>
<evidence type="ECO:0000259" key="3">
    <source>
        <dbReference type="Pfam" id="PF20597"/>
    </source>
</evidence>
<keyword evidence="5" id="KW-1185">Reference proteome</keyword>
<accession>A0A1I4P8A0</accession>
<organism evidence="4 5">
    <name type="scientific">Rugamonas rubra</name>
    <dbReference type="NCBI Taxonomy" id="758825"/>
    <lineage>
        <taxon>Bacteria</taxon>
        <taxon>Pseudomonadati</taxon>
        <taxon>Pseudomonadota</taxon>
        <taxon>Betaproteobacteria</taxon>
        <taxon>Burkholderiales</taxon>
        <taxon>Oxalobacteraceae</taxon>
        <taxon>Telluria group</taxon>
        <taxon>Rugamonas</taxon>
    </lineage>
</organism>
<dbReference type="NCBIfam" id="TIGR04215">
    <property type="entry name" value="choice_anch_A"/>
    <property type="match status" value="1"/>
</dbReference>
<dbReference type="NCBIfam" id="NF035944">
    <property type="entry name" value="PEPxxWA-CTERM"/>
    <property type="match status" value="1"/>
</dbReference>
<dbReference type="AlphaFoldDB" id="A0A1I4P8A0"/>
<feature type="domain" description="Ice-binding protein C-terminal" evidence="2">
    <location>
        <begin position="299"/>
        <end position="323"/>
    </location>
</feature>
<feature type="chain" id="PRO_5011459073" evidence="1">
    <location>
        <begin position="26"/>
        <end position="326"/>
    </location>
</feature>
<dbReference type="OrthoDB" id="8591592at2"/>
<sequence length="326" mass="33959">MTPTTFVARLLPVLLGTSVLCSAQAAVSSIDLGAAAGYSGFFYNNVTTVVDVEGRLAVGGDLYTSGLSVGYRTPYGVTGPSLVVGGNVHLTSGDIFTGPATKVNTNASEGPITEYKKETGYGVYGGTKVGSSDYHDLRQQTGVIDFAAAKTQLTKLSADLNNTAANGTVELKWGGIYLTGDNSSDLQVFNVNSSELGNLVLENVKSTANVVINVTGGGMVSFTGGQTGQMVSMRDRLIYNLVNATDISMSTYAYGTVLANNAVLSAGSGHLEGNIIAKAMTTKVEIGFEPYKPYLPTSPVPEPETYAMLLAGLGLVGFMARRRKAA</sequence>
<name>A0A1I4P8A0_9BURK</name>
<protein>
    <submittedName>
        <fullName evidence="4">PEP-CTERM protein-sorting domain-containing protein/choice-of-anchor A domain-containing protein</fullName>
    </submittedName>
</protein>
<gene>
    <name evidence="4" type="ORF">SAMN02982985_03312</name>
</gene>
<dbReference type="InterPro" id="IPR026588">
    <property type="entry name" value="Choice_anch_A"/>
</dbReference>
<evidence type="ECO:0000256" key="1">
    <source>
        <dbReference type="SAM" id="SignalP"/>
    </source>
</evidence>
<dbReference type="Pfam" id="PF20597">
    <property type="entry name" value="pAdhesive_15"/>
    <property type="match status" value="1"/>
</dbReference>
<feature type="domain" description="Choice-of-anchor A" evidence="3">
    <location>
        <begin position="32"/>
        <end position="286"/>
    </location>
</feature>
<proteinExistence type="predicted"/>
<evidence type="ECO:0000259" key="2">
    <source>
        <dbReference type="Pfam" id="PF07589"/>
    </source>
</evidence>
<evidence type="ECO:0000313" key="5">
    <source>
        <dbReference type="Proteomes" id="UP000199470"/>
    </source>
</evidence>